<dbReference type="PANTHER" id="PTHR32282:SF11">
    <property type="entry name" value="PENICILLIN-BINDING PROTEIN 1B"/>
    <property type="match status" value="1"/>
</dbReference>
<dbReference type="InterPro" id="IPR001264">
    <property type="entry name" value="Glyco_trans_51"/>
</dbReference>
<dbReference type="GO" id="GO:0009252">
    <property type="term" value="P:peptidoglycan biosynthetic process"/>
    <property type="evidence" value="ECO:0007669"/>
    <property type="project" value="UniProtKB-KW"/>
</dbReference>
<evidence type="ECO:0000256" key="11">
    <source>
        <dbReference type="ARBA" id="ARBA00023268"/>
    </source>
</evidence>
<dbReference type="GO" id="GO:0008955">
    <property type="term" value="F:peptidoglycan glycosyltransferase activity"/>
    <property type="evidence" value="ECO:0007669"/>
    <property type="project" value="UniProtKB-EC"/>
</dbReference>
<dbReference type="SUPFAM" id="SSF56601">
    <property type="entry name" value="beta-lactamase/transpeptidase-like"/>
    <property type="match status" value="1"/>
</dbReference>
<dbReference type="AlphaFoldDB" id="A0A6B0Z0S7"/>
<dbReference type="InterPro" id="IPR001460">
    <property type="entry name" value="PCN-bd_Tpept"/>
</dbReference>
<comment type="catalytic activity">
    <reaction evidence="13">
        <text>Preferential cleavage: (Ac)2-L-Lys-D-Ala-|-D-Ala. Also transpeptidation of peptidyl-alanyl moieties that are N-acyl substituents of D-alanine.</text>
        <dbReference type="EC" id="3.4.16.4"/>
    </reaction>
</comment>
<keyword evidence="4" id="KW-0645">Protease</keyword>
<name>A0A6B0Z0S7_9CHLR</name>
<dbReference type="InterPro" id="IPR018392">
    <property type="entry name" value="LysM"/>
</dbReference>
<evidence type="ECO:0000256" key="10">
    <source>
        <dbReference type="ARBA" id="ARBA00023136"/>
    </source>
</evidence>
<keyword evidence="11" id="KW-0511">Multifunctional enzyme</keyword>
<evidence type="ECO:0000313" key="17">
    <source>
        <dbReference type="EMBL" id="MXY96065.1"/>
    </source>
</evidence>
<protein>
    <submittedName>
        <fullName evidence="17">LysM peptidoglycan-binding domain-containing protein</fullName>
    </submittedName>
</protein>
<comment type="subcellular location">
    <subcellularLocation>
        <location evidence="1">Cell membrane</location>
    </subcellularLocation>
</comment>
<comment type="caution">
    <text evidence="17">The sequence shown here is derived from an EMBL/GenBank/DDBJ whole genome shotgun (WGS) entry which is preliminary data.</text>
</comment>
<evidence type="ECO:0000256" key="9">
    <source>
        <dbReference type="ARBA" id="ARBA00022984"/>
    </source>
</evidence>
<dbReference type="PROSITE" id="PS51782">
    <property type="entry name" value="LYSM"/>
    <property type="match status" value="1"/>
</dbReference>
<dbReference type="GO" id="GO:0009002">
    <property type="term" value="F:serine-type D-Ala-D-Ala carboxypeptidase activity"/>
    <property type="evidence" value="ECO:0007669"/>
    <property type="project" value="UniProtKB-EC"/>
</dbReference>
<feature type="domain" description="LysM" evidence="16">
    <location>
        <begin position="954"/>
        <end position="1000"/>
    </location>
</feature>
<comment type="catalytic activity">
    <reaction evidence="14">
        <text>[GlcNAc-(1-&gt;4)-Mur2Ac(oyl-L-Ala-gamma-D-Glu-L-Lys-D-Ala-D-Ala)](n)-di-trans,octa-cis-undecaprenyl diphosphate + beta-D-GlcNAc-(1-&gt;4)-Mur2Ac(oyl-L-Ala-gamma-D-Glu-L-Lys-D-Ala-D-Ala)-di-trans,octa-cis-undecaprenyl diphosphate = [GlcNAc-(1-&gt;4)-Mur2Ac(oyl-L-Ala-gamma-D-Glu-L-Lys-D-Ala-D-Ala)](n+1)-di-trans,octa-cis-undecaprenyl diphosphate + di-trans,octa-cis-undecaprenyl diphosphate + H(+)</text>
        <dbReference type="Rhea" id="RHEA:23708"/>
        <dbReference type="Rhea" id="RHEA-COMP:9602"/>
        <dbReference type="Rhea" id="RHEA-COMP:9603"/>
        <dbReference type="ChEBI" id="CHEBI:15378"/>
        <dbReference type="ChEBI" id="CHEBI:58405"/>
        <dbReference type="ChEBI" id="CHEBI:60033"/>
        <dbReference type="ChEBI" id="CHEBI:78435"/>
        <dbReference type="EC" id="2.4.99.28"/>
    </reaction>
</comment>
<dbReference type="InterPro" id="IPR036779">
    <property type="entry name" value="LysM_dom_sf"/>
</dbReference>
<dbReference type="SMART" id="SM00257">
    <property type="entry name" value="LysM"/>
    <property type="match status" value="2"/>
</dbReference>
<evidence type="ECO:0000256" key="4">
    <source>
        <dbReference type="ARBA" id="ARBA00022670"/>
    </source>
</evidence>
<evidence type="ECO:0000256" key="3">
    <source>
        <dbReference type="ARBA" id="ARBA00022645"/>
    </source>
</evidence>
<dbReference type="Pfam" id="PF00912">
    <property type="entry name" value="Transgly"/>
    <property type="match status" value="1"/>
</dbReference>
<dbReference type="GO" id="GO:0071555">
    <property type="term" value="P:cell wall organization"/>
    <property type="evidence" value="ECO:0007669"/>
    <property type="project" value="UniProtKB-KW"/>
</dbReference>
<evidence type="ECO:0000256" key="15">
    <source>
        <dbReference type="SAM" id="MobiDB-lite"/>
    </source>
</evidence>
<evidence type="ECO:0000256" key="14">
    <source>
        <dbReference type="ARBA" id="ARBA00049902"/>
    </source>
</evidence>
<dbReference type="PANTHER" id="PTHR32282">
    <property type="entry name" value="BINDING PROTEIN TRANSPEPTIDASE, PUTATIVE-RELATED"/>
    <property type="match status" value="1"/>
</dbReference>
<accession>A0A6B0Z0S7</accession>
<keyword evidence="3" id="KW-0121">Carboxypeptidase</keyword>
<dbReference type="Pfam" id="PF01476">
    <property type="entry name" value="LysM"/>
    <property type="match status" value="1"/>
</dbReference>
<keyword evidence="6" id="KW-0808">Transferase</keyword>
<keyword evidence="5" id="KW-0328">Glycosyltransferase</keyword>
<dbReference type="InterPro" id="IPR036950">
    <property type="entry name" value="PBP_transglycosylase"/>
</dbReference>
<evidence type="ECO:0000256" key="6">
    <source>
        <dbReference type="ARBA" id="ARBA00022679"/>
    </source>
</evidence>
<keyword evidence="10" id="KW-0472">Membrane</keyword>
<keyword evidence="2" id="KW-1003">Cell membrane</keyword>
<reference evidence="17" key="1">
    <citation type="submission" date="2019-09" db="EMBL/GenBank/DDBJ databases">
        <title>Characterisation of the sponge microbiome using genome-centric metagenomics.</title>
        <authorList>
            <person name="Engelberts J.P."/>
            <person name="Robbins S.J."/>
            <person name="De Goeij J.M."/>
            <person name="Aranda M."/>
            <person name="Bell S.C."/>
            <person name="Webster N.S."/>
        </authorList>
    </citation>
    <scope>NUCLEOTIDE SEQUENCE</scope>
    <source>
        <strain evidence="17">SB0664_bin_27</strain>
    </source>
</reference>
<dbReference type="GO" id="GO:0008658">
    <property type="term" value="F:penicillin binding"/>
    <property type="evidence" value="ECO:0007669"/>
    <property type="project" value="InterPro"/>
</dbReference>
<evidence type="ECO:0000259" key="16">
    <source>
        <dbReference type="PROSITE" id="PS51782"/>
    </source>
</evidence>
<dbReference type="Gene3D" id="3.10.350.10">
    <property type="entry name" value="LysM domain"/>
    <property type="match status" value="1"/>
</dbReference>
<proteinExistence type="predicted"/>
<dbReference type="EMBL" id="VXRG01000185">
    <property type="protein sequence ID" value="MXY96065.1"/>
    <property type="molecule type" value="Genomic_DNA"/>
</dbReference>
<dbReference type="Pfam" id="PF00905">
    <property type="entry name" value="Transpeptidase"/>
    <property type="match status" value="1"/>
</dbReference>
<evidence type="ECO:0000256" key="5">
    <source>
        <dbReference type="ARBA" id="ARBA00022676"/>
    </source>
</evidence>
<keyword evidence="12" id="KW-0961">Cell wall biogenesis/degradation</keyword>
<evidence type="ECO:0000256" key="7">
    <source>
        <dbReference type="ARBA" id="ARBA00022801"/>
    </source>
</evidence>
<dbReference type="GO" id="GO:0005886">
    <property type="term" value="C:plasma membrane"/>
    <property type="evidence" value="ECO:0007669"/>
    <property type="project" value="UniProtKB-SubCell"/>
</dbReference>
<organism evidence="17">
    <name type="scientific">Caldilineaceae bacterium SB0664_bin_27</name>
    <dbReference type="NCBI Taxonomy" id="2605260"/>
    <lineage>
        <taxon>Bacteria</taxon>
        <taxon>Bacillati</taxon>
        <taxon>Chloroflexota</taxon>
        <taxon>Caldilineae</taxon>
        <taxon>Caldilineales</taxon>
        <taxon>Caldilineaceae</taxon>
    </lineage>
</organism>
<dbReference type="Gene3D" id="3.40.710.10">
    <property type="entry name" value="DD-peptidase/beta-lactamase superfamily"/>
    <property type="match status" value="1"/>
</dbReference>
<dbReference type="InterPro" id="IPR023346">
    <property type="entry name" value="Lysozyme-like_dom_sf"/>
</dbReference>
<dbReference type="CDD" id="cd00118">
    <property type="entry name" value="LysM"/>
    <property type="match status" value="1"/>
</dbReference>
<dbReference type="SUPFAM" id="SSF54106">
    <property type="entry name" value="LysM domain"/>
    <property type="match status" value="1"/>
</dbReference>
<dbReference type="Gene3D" id="1.10.3810.10">
    <property type="entry name" value="Biosynthetic peptidoglycan transglycosylase-like"/>
    <property type="match status" value="1"/>
</dbReference>
<dbReference type="InterPro" id="IPR050396">
    <property type="entry name" value="Glycosyltr_51/Transpeptidase"/>
</dbReference>
<dbReference type="GO" id="GO:0006508">
    <property type="term" value="P:proteolysis"/>
    <property type="evidence" value="ECO:0007669"/>
    <property type="project" value="UniProtKB-KW"/>
</dbReference>
<evidence type="ECO:0000256" key="8">
    <source>
        <dbReference type="ARBA" id="ARBA00022960"/>
    </source>
</evidence>
<dbReference type="GO" id="GO:0030288">
    <property type="term" value="C:outer membrane-bounded periplasmic space"/>
    <property type="evidence" value="ECO:0007669"/>
    <property type="project" value="TreeGrafter"/>
</dbReference>
<evidence type="ECO:0000256" key="2">
    <source>
        <dbReference type="ARBA" id="ARBA00022475"/>
    </source>
</evidence>
<keyword evidence="8" id="KW-0133">Cell shape</keyword>
<evidence type="ECO:0000256" key="1">
    <source>
        <dbReference type="ARBA" id="ARBA00004236"/>
    </source>
</evidence>
<dbReference type="InterPro" id="IPR012338">
    <property type="entry name" value="Beta-lactam/transpept-like"/>
</dbReference>
<dbReference type="SUPFAM" id="SSF53955">
    <property type="entry name" value="Lysozyme-like"/>
    <property type="match status" value="1"/>
</dbReference>
<evidence type="ECO:0000256" key="12">
    <source>
        <dbReference type="ARBA" id="ARBA00023316"/>
    </source>
</evidence>
<dbReference type="GO" id="GO:0008360">
    <property type="term" value="P:regulation of cell shape"/>
    <property type="evidence" value="ECO:0007669"/>
    <property type="project" value="UniProtKB-KW"/>
</dbReference>
<keyword evidence="9" id="KW-0573">Peptidoglycan synthesis</keyword>
<keyword evidence="7" id="KW-0378">Hydrolase</keyword>
<sequence length="1012" mass="111335">MKGRNVPWSPTHPQRESADGSKGPNCSAKSSTSLSVESVRFFMLNGLRDAVRHAGARRAATAMVLLLAIVLVMGCSGEDSEEAELGLENLPFGFDELEAPPLDDLVAGRLGPRLEGSIKTVVEHYMQQYQPNGSLPKLFETTRVYDRNGVLLAEFFEEGRRTWVTLDQISPALISATVATEDASFFTNRGVDSRRIVGAAIQNVQAQSITSGASTITMQLARNLFLAPDERFEQTIDRKLYEIGLAHDLTILFNKEELLEIYLNLVNYGHLAYGPEAAAQVYFGKSAIDLTWAEATILAGVPQQPASFDLFRNFDAAKQRQRIVLDLLVRHEFLSQEKADAIFDEEIFLIATSIEPDYLAPHFVLYVEKALERRMAEALGIENGRWKMRRSGMHIITSLDMPMQVLAEQELKAWIERVGKAYQMSNGALVAIQPQTGEILAMVGGVDFNEEDAGQVNLSVSLRQPGSSFKPILYAAALSEDLISPATVIWDTPTAYSVGMGHFYSPRNYDRTFHGPVTVRTALANSYNVPAVKLLSSLGNERLVSKAKEFGITSLNREPNSYGLSLSLGAGEVSLLELTNAFRTFANDGLYAPPQFAMFMVDDLGRYRSPPPVEQKRIISEGVAFQLTDILSDNEARKPAFGANSKLKLSRPAAAKTGTTTNFKDNWTVGFTKYLAAGVWTGNSDGTPMWGNSGAAGAAPLWHNFMEAVIADKGMRELIGAPDDPSLWAFDVPASVVQLPDCPPAVRCRTGGEYFTTSWLSKTRGNGLLAGTVVTGKTLPTHFARANDFEDFSYCLVDESAGAANGGRTNSIPETRSLLRLSSWVGLAFPPGYSTVGRPLPPMPEIPFDEEENTLNTPPPEYREDLIYVPATELEKFRLLSYSMQEGIPVSLGSCTDLRYYTGRAGDNWANLARAFGLPESILRGANLHVEGSLNGERLLLPRSIPIRLHEESMIHEVQSGDSWVIIAAKYDIPISLLRAANPNAIRPYYILRPGDLLHIPENLEIFQNPYE</sequence>
<evidence type="ECO:0000256" key="13">
    <source>
        <dbReference type="ARBA" id="ARBA00034000"/>
    </source>
</evidence>
<feature type="region of interest" description="Disordered" evidence="15">
    <location>
        <begin position="1"/>
        <end position="31"/>
    </location>
</feature>
<gene>
    <name evidence="17" type="ORF">F4Y42_21700</name>
</gene>